<evidence type="ECO:0000313" key="4">
    <source>
        <dbReference type="Proteomes" id="UP001165121"/>
    </source>
</evidence>
<name>A0A9W6TL48_9STRA</name>
<feature type="chain" id="PRO_5040999532" evidence="2">
    <location>
        <begin position="29"/>
        <end position="344"/>
    </location>
</feature>
<organism evidence="3 4">
    <name type="scientific">Phytophthora fragariaefolia</name>
    <dbReference type="NCBI Taxonomy" id="1490495"/>
    <lineage>
        <taxon>Eukaryota</taxon>
        <taxon>Sar</taxon>
        <taxon>Stramenopiles</taxon>
        <taxon>Oomycota</taxon>
        <taxon>Peronosporomycetes</taxon>
        <taxon>Peronosporales</taxon>
        <taxon>Peronosporaceae</taxon>
        <taxon>Phytophthora</taxon>
    </lineage>
</organism>
<feature type="signal peptide" evidence="2">
    <location>
        <begin position="1"/>
        <end position="28"/>
    </location>
</feature>
<evidence type="ECO:0000256" key="1">
    <source>
        <dbReference type="SAM" id="MobiDB-lite"/>
    </source>
</evidence>
<feature type="compositionally biased region" description="Pro residues" evidence="1">
    <location>
        <begin position="50"/>
        <end position="61"/>
    </location>
</feature>
<evidence type="ECO:0000313" key="3">
    <source>
        <dbReference type="EMBL" id="GMF15503.1"/>
    </source>
</evidence>
<feature type="compositionally biased region" description="Low complexity" evidence="1">
    <location>
        <begin position="89"/>
        <end position="117"/>
    </location>
</feature>
<keyword evidence="2" id="KW-0732">Signal</keyword>
<evidence type="ECO:0000256" key="2">
    <source>
        <dbReference type="SAM" id="SignalP"/>
    </source>
</evidence>
<proteinExistence type="predicted"/>
<dbReference type="Proteomes" id="UP001165121">
    <property type="component" value="Unassembled WGS sequence"/>
</dbReference>
<sequence length="344" mass="35918">MQGGHTTMWPTRMYSLMHVALMWRLSECVAPLQPPAAPAAPVTPALPPPAAPVTPALPPPRRLQVSPTNQASYHLPRPSSDGFGRRQARSPSVSRSSARPRSSSVSARGSKSAPSSSTRNMVVRRPRSPSVARSGTKRRYSPDSDADSSGSALIASKTSSRSSTSSRYHKKARAVLIPLPVPPKHTSPNRSTGKKAAKSRATVLYSPSEDSDDGAELAPTRRPRRTVAANCSTIQQLFHAGESNSDSEVLGEAAAVSSSRCPGHQAASVFVAVSSTSAHPPPSSPATSTSPTRPPTDSIVDLASNNSPVSSSALAEDLEGADSSGLENSSTTKQTEAGLDARFS</sequence>
<keyword evidence="4" id="KW-1185">Reference proteome</keyword>
<feature type="compositionally biased region" description="Low complexity" evidence="1">
    <location>
        <begin position="147"/>
        <end position="166"/>
    </location>
</feature>
<feature type="compositionally biased region" description="Polar residues" evidence="1">
    <location>
        <begin position="303"/>
        <end position="313"/>
    </location>
</feature>
<dbReference type="AlphaFoldDB" id="A0A9W6TL48"/>
<feature type="region of interest" description="Disordered" evidence="1">
    <location>
        <begin position="272"/>
        <end position="344"/>
    </location>
</feature>
<accession>A0A9W6TL48</accession>
<comment type="caution">
    <text evidence="3">The sequence shown here is derived from an EMBL/GenBank/DDBJ whole genome shotgun (WGS) entry which is preliminary data.</text>
</comment>
<reference evidence="3" key="1">
    <citation type="submission" date="2023-04" db="EMBL/GenBank/DDBJ databases">
        <title>Phytophthora fragariaefolia NBRC 109709.</title>
        <authorList>
            <person name="Ichikawa N."/>
            <person name="Sato H."/>
            <person name="Tonouchi N."/>
        </authorList>
    </citation>
    <scope>NUCLEOTIDE SEQUENCE</scope>
    <source>
        <strain evidence="3">NBRC 109709</strain>
    </source>
</reference>
<feature type="compositionally biased region" description="Polar residues" evidence="1">
    <location>
        <begin position="325"/>
        <end position="335"/>
    </location>
</feature>
<protein>
    <submittedName>
        <fullName evidence="3">Unnamed protein product</fullName>
    </submittedName>
</protein>
<feature type="region of interest" description="Disordered" evidence="1">
    <location>
        <begin position="50"/>
        <end position="226"/>
    </location>
</feature>
<dbReference type="EMBL" id="BSXT01000035">
    <property type="protein sequence ID" value="GMF15503.1"/>
    <property type="molecule type" value="Genomic_DNA"/>
</dbReference>
<gene>
    <name evidence="3" type="ORF">Pfra01_000045100</name>
</gene>
<feature type="region of interest" description="Disordered" evidence="1">
    <location>
        <begin position="239"/>
        <end position="258"/>
    </location>
</feature>